<dbReference type="SUPFAM" id="SSF46946">
    <property type="entry name" value="S13-like H2TH domain"/>
    <property type="match status" value="1"/>
</dbReference>
<dbReference type="PROSITE" id="PS01242">
    <property type="entry name" value="ZF_FPG_1"/>
    <property type="match status" value="1"/>
</dbReference>
<dbReference type="NCBIfam" id="NF002211">
    <property type="entry name" value="PRK01103.1"/>
    <property type="match status" value="1"/>
</dbReference>
<evidence type="ECO:0000256" key="4">
    <source>
        <dbReference type="ARBA" id="ARBA00011245"/>
    </source>
</evidence>
<dbReference type="Gene3D" id="3.20.190.10">
    <property type="entry name" value="MutM-like, N-terminal"/>
    <property type="match status" value="1"/>
</dbReference>
<dbReference type="Proteomes" id="UP000231056">
    <property type="component" value="Unassembled WGS sequence"/>
</dbReference>
<evidence type="ECO:0000259" key="17">
    <source>
        <dbReference type="PROSITE" id="PS51066"/>
    </source>
</evidence>
<evidence type="ECO:0000256" key="2">
    <source>
        <dbReference type="ARBA" id="ARBA00001947"/>
    </source>
</evidence>
<keyword evidence="11" id="KW-0234">DNA repair</keyword>
<dbReference type="GO" id="GO:0140078">
    <property type="term" value="F:class I DNA-(apurinic or apyrimidinic site) endonuclease activity"/>
    <property type="evidence" value="ECO:0007669"/>
    <property type="project" value="UniProtKB-EC"/>
</dbReference>
<sequence>MPELPEVESIRLYLEKEIVGKRIEHFKVMTQRSFFGNKSSIFGKVVKSIRRKGKVLHIIIGEPDIFLSIHLKLSGQLLYSKDKNDSVFTNNIPMANSNKMPGKTTRIIIEFDDDSVLYFNDLRKFGWIKQNEFPIEPLGVDILSILFTKKYLSKCFIKTQRPIKTVLLDQTIIAGIGNIYANDSLWLAGIHPSVKSSTLNNYQINKLHNSILSIINESLQKSGSSAKDELYVLPDGTKGNYQNDFKVYQQTDKPCIKCNSTIVNIKISGRGTFFCPKCQVES</sequence>
<comment type="catalytic activity">
    <reaction evidence="1">
        <text>Hydrolysis of DNA containing ring-opened 7-methylguanine residues, releasing 2,6-diamino-4-hydroxy-5-(N-methyl)formamidopyrimidine.</text>
        <dbReference type="EC" id="3.2.2.23"/>
    </reaction>
</comment>
<evidence type="ECO:0000313" key="20">
    <source>
        <dbReference type="Proteomes" id="UP000231056"/>
    </source>
</evidence>
<protein>
    <recommendedName>
        <fullName evidence="21">DNA-formamidopyrimidine glycosylase</fullName>
    </recommendedName>
</protein>
<evidence type="ECO:0000256" key="5">
    <source>
        <dbReference type="ARBA" id="ARBA00022723"/>
    </source>
</evidence>
<dbReference type="InterPro" id="IPR010663">
    <property type="entry name" value="Znf_FPG/IleRS"/>
</dbReference>
<organism evidence="19 20">
    <name type="scientific">Candidatus Roizmanbacteria bacterium CG11_big_fil_rev_8_21_14_0_20_36_8</name>
    <dbReference type="NCBI Taxonomy" id="1974856"/>
    <lineage>
        <taxon>Bacteria</taxon>
        <taxon>Candidatus Roizmaniibacteriota</taxon>
    </lineage>
</organism>
<dbReference type="SMART" id="SM01232">
    <property type="entry name" value="H2TH"/>
    <property type="match status" value="1"/>
</dbReference>
<keyword evidence="10" id="KW-0238">DNA-binding</keyword>
<dbReference type="GO" id="GO:0006284">
    <property type="term" value="P:base-excision repair"/>
    <property type="evidence" value="ECO:0007669"/>
    <property type="project" value="InterPro"/>
</dbReference>
<comment type="subunit">
    <text evidence="4">Monomer.</text>
</comment>
<dbReference type="InterPro" id="IPR035937">
    <property type="entry name" value="FPG_N"/>
</dbReference>
<comment type="cofactor">
    <cofactor evidence="2">
        <name>Zn(2+)</name>
        <dbReference type="ChEBI" id="CHEBI:29105"/>
    </cofactor>
</comment>
<keyword evidence="13" id="KW-0511">Multifunctional enzyme</keyword>
<dbReference type="PROSITE" id="PS51066">
    <property type="entry name" value="ZF_FPG_2"/>
    <property type="match status" value="1"/>
</dbReference>
<evidence type="ECO:0000256" key="16">
    <source>
        <dbReference type="PROSITE-ProRule" id="PRU00391"/>
    </source>
</evidence>
<keyword evidence="8" id="KW-0378">Hydrolase</keyword>
<evidence type="ECO:0000256" key="10">
    <source>
        <dbReference type="ARBA" id="ARBA00023125"/>
    </source>
</evidence>
<dbReference type="GO" id="GO:0034039">
    <property type="term" value="F:8-oxo-7,8-dihydroguanine DNA N-glycosylase activity"/>
    <property type="evidence" value="ECO:0007669"/>
    <property type="project" value="TreeGrafter"/>
</dbReference>
<evidence type="ECO:0000256" key="8">
    <source>
        <dbReference type="ARBA" id="ARBA00022801"/>
    </source>
</evidence>
<evidence type="ECO:0000256" key="9">
    <source>
        <dbReference type="ARBA" id="ARBA00022833"/>
    </source>
</evidence>
<name>A0A2M6IUQ2_9BACT</name>
<keyword evidence="9" id="KW-0862">Zinc</keyword>
<dbReference type="AlphaFoldDB" id="A0A2M6IUQ2"/>
<gene>
    <name evidence="19" type="ORF">COV58_01500</name>
</gene>
<dbReference type="GO" id="GO:0008270">
    <property type="term" value="F:zinc ion binding"/>
    <property type="evidence" value="ECO:0007669"/>
    <property type="project" value="UniProtKB-KW"/>
</dbReference>
<comment type="similarity">
    <text evidence="3">Belongs to the FPG family.</text>
</comment>
<dbReference type="InterPro" id="IPR020629">
    <property type="entry name" value="FPG_Glyclase"/>
</dbReference>
<evidence type="ECO:0000256" key="11">
    <source>
        <dbReference type="ARBA" id="ARBA00023204"/>
    </source>
</evidence>
<evidence type="ECO:0000256" key="13">
    <source>
        <dbReference type="ARBA" id="ARBA00023268"/>
    </source>
</evidence>
<dbReference type="Pfam" id="PF06831">
    <property type="entry name" value="H2TH"/>
    <property type="match status" value="1"/>
</dbReference>
<keyword evidence="5" id="KW-0479">Metal-binding</keyword>
<keyword evidence="6" id="KW-0227">DNA damage</keyword>
<reference evidence="19 20" key="1">
    <citation type="submission" date="2017-09" db="EMBL/GenBank/DDBJ databases">
        <title>Depth-based differentiation of microbial function through sediment-hosted aquifers and enrichment of novel symbionts in the deep terrestrial subsurface.</title>
        <authorList>
            <person name="Probst A.J."/>
            <person name="Ladd B."/>
            <person name="Jarett J.K."/>
            <person name="Geller-Mcgrath D.E."/>
            <person name="Sieber C.M."/>
            <person name="Emerson J.B."/>
            <person name="Anantharaman K."/>
            <person name="Thomas B.C."/>
            <person name="Malmstrom R."/>
            <person name="Stieglmeier M."/>
            <person name="Klingl A."/>
            <person name="Woyke T."/>
            <person name="Ryan C.M."/>
            <person name="Banfield J.F."/>
        </authorList>
    </citation>
    <scope>NUCLEOTIDE SEQUENCE [LARGE SCALE GENOMIC DNA]</scope>
    <source>
        <strain evidence="19">CG11_big_fil_rev_8_21_14_0_20_36_8</strain>
    </source>
</reference>
<dbReference type="InterPro" id="IPR010979">
    <property type="entry name" value="Ribosomal_uS13-like_H2TH"/>
</dbReference>
<proteinExistence type="inferred from homology"/>
<accession>A0A2M6IUQ2</accession>
<evidence type="ECO:0000313" key="19">
    <source>
        <dbReference type="EMBL" id="PIQ73623.1"/>
    </source>
</evidence>
<dbReference type="InterPro" id="IPR012319">
    <property type="entry name" value="FPG_cat"/>
</dbReference>
<comment type="catalytic activity">
    <reaction evidence="15">
        <text>2'-deoxyribonucleotide-(2'-deoxyribose 5'-phosphate)-2'-deoxyribonucleotide-DNA = a 3'-end 2'-deoxyribonucleotide-(2,3-dehydro-2,3-deoxyribose 5'-phosphate)-DNA + a 5'-end 5'-phospho-2'-deoxyribonucleoside-DNA + H(+)</text>
        <dbReference type="Rhea" id="RHEA:66592"/>
        <dbReference type="Rhea" id="RHEA-COMP:13180"/>
        <dbReference type="Rhea" id="RHEA-COMP:16897"/>
        <dbReference type="Rhea" id="RHEA-COMP:17067"/>
        <dbReference type="ChEBI" id="CHEBI:15378"/>
        <dbReference type="ChEBI" id="CHEBI:136412"/>
        <dbReference type="ChEBI" id="CHEBI:157695"/>
        <dbReference type="ChEBI" id="CHEBI:167181"/>
        <dbReference type="EC" id="4.2.99.18"/>
    </reaction>
</comment>
<dbReference type="PROSITE" id="PS51068">
    <property type="entry name" value="FPG_CAT"/>
    <property type="match status" value="1"/>
</dbReference>
<keyword evidence="12" id="KW-0456">Lyase</keyword>
<evidence type="ECO:0008006" key="21">
    <source>
        <dbReference type="Google" id="ProtNLM"/>
    </source>
</evidence>
<evidence type="ECO:0000256" key="6">
    <source>
        <dbReference type="ARBA" id="ARBA00022763"/>
    </source>
</evidence>
<dbReference type="Gene3D" id="1.10.8.50">
    <property type="match status" value="1"/>
</dbReference>
<evidence type="ECO:0000256" key="3">
    <source>
        <dbReference type="ARBA" id="ARBA00009409"/>
    </source>
</evidence>
<dbReference type="CDD" id="cd08966">
    <property type="entry name" value="EcFpg-like_N"/>
    <property type="match status" value="1"/>
</dbReference>
<dbReference type="PANTHER" id="PTHR22993">
    <property type="entry name" value="FORMAMIDOPYRIMIDINE-DNA GLYCOSYLASE"/>
    <property type="match status" value="1"/>
</dbReference>
<evidence type="ECO:0000256" key="7">
    <source>
        <dbReference type="ARBA" id="ARBA00022771"/>
    </source>
</evidence>
<feature type="domain" description="Formamidopyrimidine-DNA glycosylase catalytic" evidence="18">
    <location>
        <begin position="2"/>
        <end position="126"/>
    </location>
</feature>
<evidence type="ECO:0000256" key="12">
    <source>
        <dbReference type="ARBA" id="ARBA00023239"/>
    </source>
</evidence>
<evidence type="ECO:0000256" key="1">
    <source>
        <dbReference type="ARBA" id="ARBA00001668"/>
    </source>
</evidence>
<dbReference type="InterPro" id="IPR015887">
    <property type="entry name" value="DNA_glyclase_Znf_dom_DNA_BS"/>
</dbReference>
<dbReference type="EMBL" id="PCVM01000035">
    <property type="protein sequence ID" value="PIQ73623.1"/>
    <property type="molecule type" value="Genomic_DNA"/>
</dbReference>
<keyword evidence="14" id="KW-0326">Glycosidase</keyword>
<dbReference type="FunFam" id="1.10.8.50:FF:000003">
    <property type="entry name" value="Formamidopyrimidine-DNA glycosylase"/>
    <property type="match status" value="1"/>
</dbReference>
<dbReference type="SUPFAM" id="SSF81624">
    <property type="entry name" value="N-terminal domain of MutM-like DNA repair proteins"/>
    <property type="match status" value="1"/>
</dbReference>
<evidence type="ECO:0000259" key="18">
    <source>
        <dbReference type="PROSITE" id="PS51068"/>
    </source>
</evidence>
<evidence type="ECO:0000256" key="14">
    <source>
        <dbReference type="ARBA" id="ARBA00023295"/>
    </source>
</evidence>
<dbReference type="InterPro" id="IPR015886">
    <property type="entry name" value="H2TH_FPG"/>
</dbReference>
<dbReference type="SUPFAM" id="SSF57716">
    <property type="entry name" value="Glucocorticoid receptor-like (DNA-binding domain)"/>
    <property type="match status" value="1"/>
</dbReference>
<dbReference type="Pfam" id="PF06827">
    <property type="entry name" value="zf-FPG_IleRS"/>
    <property type="match status" value="1"/>
</dbReference>
<dbReference type="Pfam" id="PF01149">
    <property type="entry name" value="Fapy_DNA_glyco"/>
    <property type="match status" value="1"/>
</dbReference>
<dbReference type="InterPro" id="IPR000214">
    <property type="entry name" value="Znf_DNA_glyclase/AP_lyase"/>
</dbReference>
<dbReference type="GO" id="GO:0003684">
    <property type="term" value="F:damaged DNA binding"/>
    <property type="evidence" value="ECO:0007669"/>
    <property type="project" value="InterPro"/>
</dbReference>
<keyword evidence="7 16" id="KW-0863">Zinc-finger</keyword>
<feature type="domain" description="FPG-type" evidence="17">
    <location>
        <begin position="246"/>
        <end position="280"/>
    </location>
</feature>
<dbReference type="SMART" id="SM00898">
    <property type="entry name" value="Fapy_DNA_glyco"/>
    <property type="match status" value="1"/>
</dbReference>
<dbReference type="NCBIfam" id="TIGR00577">
    <property type="entry name" value="fpg"/>
    <property type="match status" value="1"/>
</dbReference>
<evidence type="ECO:0000256" key="15">
    <source>
        <dbReference type="ARBA" id="ARBA00044632"/>
    </source>
</evidence>
<comment type="caution">
    <text evidence="19">The sequence shown here is derived from an EMBL/GenBank/DDBJ whole genome shotgun (WGS) entry which is preliminary data.</text>
</comment>
<dbReference type="PANTHER" id="PTHR22993:SF9">
    <property type="entry name" value="FORMAMIDOPYRIMIDINE-DNA GLYCOSYLASE"/>
    <property type="match status" value="1"/>
</dbReference>